<evidence type="ECO:0000313" key="2">
    <source>
        <dbReference type="EMBL" id="SBR77750.1"/>
    </source>
</evidence>
<sequence>KLTITDFMSSSSTNTTRKGVRPSPDLRQVVLSCRQERLKNKRTANQLTQDS</sequence>
<dbReference type="EMBL" id="HAEG01006838">
    <property type="protein sequence ID" value="SBR77750.1"/>
    <property type="molecule type" value="Transcribed_RNA"/>
</dbReference>
<protein>
    <submittedName>
        <fullName evidence="2">Uncharacterized protein</fullName>
    </submittedName>
</protein>
<accession>A0A1A8P8R6</accession>
<feature type="non-terminal residue" evidence="2">
    <location>
        <position position="1"/>
    </location>
</feature>
<organism evidence="2">
    <name type="scientific">Nothobranchius pienaari</name>
    <dbReference type="NCBI Taxonomy" id="704102"/>
    <lineage>
        <taxon>Eukaryota</taxon>
        <taxon>Metazoa</taxon>
        <taxon>Chordata</taxon>
        <taxon>Craniata</taxon>
        <taxon>Vertebrata</taxon>
        <taxon>Euteleostomi</taxon>
        <taxon>Actinopterygii</taxon>
        <taxon>Neopterygii</taxon>
        <taxon>Teleostei</taxon>
        <taxon>Neoteleostei</taxon>
        <taxon>Acanthomorphata</taxon>
        <taxon>Ovalentaria</taxon>
        <taxon>Atherinomorphae</taxon>
        <taxon>Cyprinodontiformes</taxon>
        <taxon>Nothobranchiidae</taxon>
        <taxon>Nothobranchius</taxon>
    </lineage>
</organism>
<gene>
    <name evidence="2" type="primary">Nfu_g_1_016633</name>
</gene>
<feature type="region of interest" description="Disordered" evidence="1">
    <location>
        <begin position="1"/>
        <end position="27"/>
    </location>
</feature>
<proteinExistence type="predicted"/>
<feature type="non-terminal residue" evidence="2">
    <location>
        <position position="51"/>
    </location>
</feature>
<dbReference type="AlphaFoldDB" id="A0A1A8P8R6"/>
<name>A0A1A8P8R6_9TELE</name>
<reference evidence="2" key="1">
    <citation type="submission" date="2016-05" db="EMBL/GenBank/DDBJ databases">
        <authorList>
            <person name="Lavstsen T."/>
            <person name="Jespersen J.S."/>
        </authorList>
    </citation>
    <scope>NUCLEOTIDE SEQUENCE</scope>
    <source>
        <tissue evidence="2">Brain</tissue>
    </source>
</reference>
<evidence type="ECO:0000256" key="1">
    <source>
        <dbReference type="SAM" id="MobiDB-lite"/>
    </source>
</evidence>
<reference evidence="2" key="2">
    <citation type="submission" date="2016-06" db="EMBL/GenBank/DDBJ databases">
        <title>The genome of a short-lived fish provides insights into sex chromosome evolution and the genetic control of aging.</title>
        <authorList>
            <person name="Reichwald K."/>
            <person name="Felder M."/>
            <person name="Petzold A."/>
            <person name="Koch P."/>
            <person name="Groth M."/>
            <person name="Platzer M."/>
        </authorList>
    </citation>
    <scope>NUCLEOTIDE SEQUENCE</scope>
    <source>
        <tissue evidence="2">Brain</tissue>
    </source>
</reference>
<feature type="compositionally biased region" description="Polar residues" evidence="1">
    <location>
        <begin position="1"/>
        <end position="17"/>
    </location>
</feature>